<name>A0A8H3YFY3_9TREE</name>
<accession>A0A8H3YFY3</accession>
<dbReference type="Pfam" id="PF08546">
    <property type="entry name" value="ApbA_C"/>
    <property type="match status" value="1"/>
</dbReference>
<evidence type="ECO:0000256" key="4">
    <source>
        <dbReference type="SAM" id="MobiDB-lite"/>
    </source>
</evidence>
<evidence type="ECO:0000313" key="7">
    <source>
        <dbReference type="EMBL" id="GHJ86201.1"/>
    </source>
</evidence>
<feature type="compositionally biased region" description="Basic and acidic residues" evidence="4">
    <location>
        <begin position="364"/>
        <end position="379"/>
    </location>
</feature>
<dbReference type="GO" id="GO:0008677">
    <property type="term" value="F:2-dehydropantoate 2-reductase activity"/>
    <property type="evidence" value="ECO:0007669"/>
    <property type="project" value="TreeGrafter"/>
</dbReference>
<feature type="region of interest" description="Disordered" evidence="4">
    <location>
        <begin position="42"/>
        <end position="69"/>
    </location>
</feature>
<reference evidence="7" key="1">
    <citation type="submission" date="2020-07" db="EMBL/GenBank/DDBJ databases">
        <title>Draft Genome Sequence of a Deep-Sea Yeast, Naganishia (Cryptococcus) liquefaciens strain N6.</title>
        <authorList>
            <person name="Han Y.W."/>
            <person name="Kajitani R."/>
            <person name="Morimoto H."/>
            <person name="Parhat M."/>
            <person name="Tsubouchi H."/>
            <person name="Bakenova O."/>
            <person name="Ogata M."/>
            <person name="Argunhan B."/>
            <person name="Aoki R."/>
            <person name="Kajiwara S."/>
            <person name="Itoh T."/>
            <person name="Iwasaki H."/>
        </authorList>
    </citation>
    <scope>NUCLEOTIDE SEQUENCE</scope>
    <source>
        <strain evidence="7">N6</strain>
    </source>
</reference>
<dbReference type="EMBL" id="BLZA01000017">
    <property type="protein sequence ID" value="GHJ86201.1"/>
    <property type="molecule type" value="Genomic_DNA"/>
</dbReference>
<feature type="region of interest" description="Disordered" evidence="4">
    <location>
        <begin position="364"/>
        <end position="384"/>
    </location>
</feature>
<dbReference type="Gene3D" id="1.10.1040.10">
    <property type="entry name" value="N-(1-d-carboxylethyl)-l-norvaline Dehydrogenase, domain 2"/>
    <property type="match status" value="1"/>
</dbReference>
<dbReference type="InterPro" id="IPR013752">
    <property type="entry name" value="KPA_reductase"/>
</dbReference>
<keyword evidence="8" id="KW-1185">Reference proteome</keyword>
<proteinExistence type="inferred from homology"/>
<evidence type="ECO:0000313" key="8">
    <source>
        <dbReference type="Proteomes" id="UP000620104"/>
    </source>
</evidence>
<dbReference type="InterPro" id="IPR013328">
    <property type="entry name" value="6PGD_dom2"/>
</dbReference>
<dbReference type="Proteomes" id="UP000620104">
    <property type="component" value="Unassembled WGS sequence"/>
</dbReference>
<dbReference type="Pfam" id="PF02558">
    <property type="entry name" value="ApbA"/>
    <property type="match status" value="1"/>
</dbReference>
<gene>
    <name evidence="7" type="ORF">NliqN6_2603</name>
</gene>
<dbReference type="InterPro" id="IPR036291">
    <property type="entry name" value="NAD(P)-bd_dom_sf"/>
</dbReference>
<dbReference type="PANTHER" id="PTHR43765:SF2">
    <property type="entry name" value="2-DEHYDROPANTOATE 2-REDUCTASE"/>
    <property type="match status" value="1"/>
</dbReference>
<dbReference type="PANTHER" id="PTHR43765">
    <property type="entry name" value="2-DEHYDROPANTOATE 2-REDUCTASE-RELATED"/>
    <property type="match status" value="1"/>
</dbReference>
<dbReference type="InterPro" id="IPR013332">
    <property type="entry name" value="KPR_N"/>
</dbReference>
<comment type="caution">
    <text evidence="7">The sequence shown here is derived from an EMBL/GenBank/DDBJ whole genome shotgun (WGS) entry which is preliminary data.</text>
</comment>
<dbReference type="InterPro" id="IPR008927">
    <property type="entry name" value="6-PGluconate_DH-like_C_sf"/>
</dbReference>
<evidence type="ECO:0000256" key="2">
    <source>
        <dbReference type="ARBA" id="ARBA00022857"/>
    </source>
</evidence>
<dbReference type="InterPro" id="IPR050838">
    <property type="entry name" value="Ketopantoate_reductase"/>
</dbReference>
<evidence type="ECO:0000259" key="6">
    <source>
        <dbReference type="Pfam" id="PF08546"/>
    </source>
</evidence>
<dbReference type="OrthoDB" id="73846at2759"/>
<comment type="similarity">
    <text evidence="1">Belongs to the ketopantoate reductase family.</text>
</comment>
<sequence>MRIHVLGVGSIGTLLAFHLRQHLQPAAAHPISLLLRARGIPRTDRESRRRDRAGAGKRGSEAGSSQVVEDAVGGPALSVERAGVVRTVAGFEAEVVGPGIDRAWAAVHRARAFTGPDAQKRANAAAAQLESPFTPATPIDSLIVALKTHQTLPALRQLAPRIRPESCITLLQNGMGIYDELCEDIWPDPAARPQFVLGSTTHGAARIRTPTRLQARTGGKVEFARRVVHTGHGELVFGVVPHPRGQVDYDARLFPDGGGGGGVAMNPLPSLSPAAPTSVSTPLEYTLAALLALHPLNPSLIPMPEMYKRLLLKLSTNCAVNPLTALLGVQNGALIGPHATQSVMRAVLGEASEAITRYLESVRRDGEDDAADDHHDHHQGATPLDAETRAMFTPAALERRALAVLAATARNTSSMASDVAKLARGRGAAGAEGGTEIDYINGFLVRLGERMGVPMPVNRMLADMVAAKEEIARISPGLLLPVRK</sequence>
<feature type="domain" description="Ketopantoate reductase N-terminal" evidence="5">
    <location>
        <begin position="124"/>
        <end position="239"/>
    </location>
</feature>
<organism evidence="7 8">
    <name type="scientific">Naganishia liquefaciens</name>
    <dbReference type="NCBI Taxonomy" id="104408"/>
    <lineage>
        <taxon>Eukaryota</taxon>
        <taxon>Fungi</taxon>
        <taxon>Dikarya</taxon>
        <taxon>Basidiomycota</taxon>
        <taxon>Agaricomycotina</taxon>
        <taxon>Tremellomycetes</taxon>
        <taxon>Filobasidiales</taxon>
        <taxon>Filobasidiaceae</taxon>
        <taxon>Naganishia</taxon>
    </lineage>
</organism>
<dbReference type="GO" id="GO:0050661">
    <property type="term" value="F:NADP binding"/>
    <property type="evidence" value="ECO:0007669"/>
    <property type="project" value="TreeGrafter"/>
</dbReference>
<evidence type="ECO:0008006" key="9">
    <source>
        <dbReference type="Google" id="ProtNLM"/>
    </source>
</evidence>
<feature type="domain" description="Ketopantoate reductase C-terminal" evidence="6">
    <location>
        <begin position="308"/>
        <end position="469"/>
    </location>
</feature>
<keyword evidence="3" id="KW-0560">Oxidoreductase</keyword>
<evidence type="ECO:0000256" key="1">
    <source>
        <dbReference type="ARBA" id="ARBA00007870"/>
    </source>
</evidence>
<feature type="compositionally biased region" description="Basic and acidic residues" evidence="4">
    <location>
        <begin position="42"/>
        <end position="60"/>
    </location>
</feature>
<dbReference type="AlphaFoldDB" id="A0A8H3YFY3"/>
<evidence type="ECO:0000256" key="3">
    <source>
        <dbReference type="ARBA" id="ARBA00023002"/>
    </source>
</evidence>
<keyword evidence="2" id="KW-0521">NADP</keyword>
<dbReference type="Gene3D" id="3.40.50.720">
    <property type="entry name" value="NAD(P)-binding Rossmann-like Domain"/>
    <property type="match status" value="1"/>
</dbReference>
<evidence type="ECO:0000259" key="5">
    <source>
        <dbReference type="Pfam" id="PF02558"/>
    </source>
</evidence>
<protein>
    <recommendedName>
        <fullName evidence="9">2-dehydropantoate 2-reductase</fullName>
    </recommendedName>
</protein>
<dbReference type="SUPFAM" id="SSF51735">
    <property type="entry name" value="NAD(P)-binding Rossmann-fold domains"/>
    <property type="match status" value="1"/>
</dbReference>
<dbReference type="GO" id="GO:0005739">
    <property type="term" value="C:mitochondrion"/>
    <property type="evidence" value="ECO:0007669"/>
    <property type="project" value="TreeGrafter"/>
</dbReference>
<dbReference type="SUPFAM" id="SSF48179">
    <property type="entry name" value="6-phosphogluconate dehydrogenase C-terminal domain-like"/>
    <property type="match status" value="1"/>
</dbReference>